<feature type="transmembrane region" description="Helical" evidence="10">
    <location>
        <begin position="347"/>
        <end position="368"/>
    </location>
</feature>
<keyword evidence="8 10" id="KW-1133">Transmembrane helix</keyword>
<evidence type="ECO:0000256" key="6">
    <source>
        <dbReference type="ARBA" id="ARBA00022692"/>
    </source>
</evidence>
<dbReference type="EMBL" id="JBAMIC010000011">
    <property type="protein sequence ID" value="KAK7100329.1"/>
    <property type="molecule type" value="Genomic_DNA"/>
</dbReference>
<evidence type="ECO:0000256" key="1">
    <source>
        <dbReference type="ARBA" id="ARBA00004477"/>
    </source>
</evidence>
<keyword evidence="13" id="KW-1185">Reference proteome</keyword>
<evidence type="ECO:0000256" key="11">
    <source>
        <dbReference type="SAM" id="SignalP"/>
    </source>
</evidence>
<dbReference type="GO" id="GO:0042281">
    <property type="term" value="F:dolichyl pyrophosphate Man9GlcNAc2 alpha-1,3-glucosyltransferase activity"/>
    <property type="evidence" value="ECO:0007669"/>
    <property type="project" value="TreeGrafter"/>
</dbReference>
<feature type="transmembrane region" description="Helical" evidence="10">
    <location>
        <begin position="444"/>
        <end position="466"/>
    </location>
</feature>
<feature type="transmembrane region" description="Helical" evidence="10">
    <location>
        <begin position="323"/>
        <end position="341"/>
    </location>
</feature>
<reference evidence="12 13" key="1">
    <citation type="submission" date="2024-02" db="EMBL/GenBank/DDBJ databases">
        <title>Chromosome-scale genome assembly of the rough periwinkle Littorina saxatilis.</title>
        <authorList>
            <person name="De Jode A."/>
            <person name="Faria R."/>
            <person name="Formenti G."/>
            <person name="Sims Y."/>
            <person name="Smith T.P."/>
            <person name="Tracey A."/>
            <person name="Wood J.M.D."/>
            <person name="Zagrodzka Z.B."/>
            <person name="Johannesson K."/>
            <person name="Butlin R.K."/>
            <person name="Leder E.H."/>
        </authorList>
    </citation>
    <scope>NUCLEOTIDE SEQUENCE [LARGE SCALE GENOMIC DNA]</scope>
    <source>
        <strain evidence="12">Snail1</strain>
        <tissue evidence="12">Muscle</tissue>
    </source>
</reference>
<keyword evidence="5 10" id="KW-0808">Transferase</keyword>
<feature type="chain" id="PRO_5043035741" description="Alpha-1,3-glucosyltransferase" evidence="11">
    <location>
        <begin position="23"/>
        <end position="471"/>
    </location>
</feature>
<keyword evidence="7 10" id="KW-0256">Endoplasmic reticulum</keyword>
<dbReference type="AlphaFoldDB" id="A0AAN9B9A2"/>
<dbReference type="Pfam" id="PF03155">
    <property type="entry name" value="Alg6_Alg8"/>
    <property type="match status" value="1"/>
</dbReference>
<sequence>MQFYAKLSVVVLSALAIRWSIAKHGYSGYNKPPMYGDFEAQRHWMEITVNLPPNQWYKNSTENDLLYWGLDYPPLTAYHSYLCGLVARWINPDWVALKDSRGIQNEQHKLFMRYSVFIADILVYVPACILCFLIHHSYSDNNKLKGIAVLLLQPGLALIDHGHFQYNSISLGLTLLATWALGQHLDLFGAFFFCLALNYKQMELYHAMPFFCYLLGSCFQKGISHGIMKLMMLGMMVIITFGLCWVPFLENLESTRSVLVRLFPFGRGLYEDKVANFWCSLSVVLKLKELLTTDNTVLLCLASTLLMLLPSSLHLLRYPGVQRFKVALINAALVFFLFSFQVHEKSILIAVIPACLLVVEHPLVVTWFITISTFSMLPLLVKDGLLIPSVAATFICYEVIRVTLHPLHNKATWIRVLHTLSILGAIILTVVSQVLTPPEKLPDLFTLMITTYSFLHYAAFFVYFHYLQFTL</sequence>
<feature type="transmembrane region" description="Helical" evidence="10">
    <location>
        <begin position="230"/>
        <end position="248"/>
    </location>
</feature>
<dbReference type="EC" id="2.4.1.-" evidence="10"/>
<feature type="signal peptide" evidence="11">
    <location>
        <begin position="1"/>
        <end position="22"/>
    </location>
</feature>
<gene>
    <name evidence="12" type="ORF">V1264_023301</name>
</gene>
<proteinExistence type="inferred from homology"/>
<accession>A0AAN9B9A2</accession>
<organism evidence="12 13">
    <name type="scientific">Littorina saxatilis</name>
    <dbReference type="NCBI Taxonomy" id="31220"/>
    <lineage>
        <taxon>Eukaryota</taxon>
        <taxon>Metazoa</taxon>
        <taxon>Spiralia</taxon>
        <taxon>Lophotrochozoa</taxon>
        <taxon>Mollusca</taxon>
        <taxon>Gastropoda</taxon>
        <taxon>Caenogastropoda</taxon>
        <taxon>Littorinimorpha</taxon>
        <taxon>Littorinoidea</taxon>
        <taxon>Littorinidae</taxon>
        <taxon>Littorina</taxon>
    </lineage>
</organism>
<dbReference type="PRINTS" id="PR00303">
    <property type="entry name" value="SECYTRNLCASE"/>
</dbReference>
<evidence type="ECO:0000256" key="9">
    <source>
        <dbReference type="ARBA" id="ARBA00023136"/>
    </source>
</evidence>
<keyword evidence="9 10" id="KW-0472">Membrane</keyword>
<feature type="transmembrane region" description="Helical" evidence="10">
    <location>
        <begin position="114"/>
        <end position="134"/>
    </location>
</feature>
<feature type="transmembrane region" description="Helical" evidence="10">
    <location>
        <begin position="380"/>
        <end position="400"/>
    </location>
</feature>
<evidence type="ECO:0000256" key="10">
    <source>
        <dbReference type="RuleBase" id="RU363110"/>
    </source>
</evidence>
<name>A0AAN9B9A2_9CAEN</name>
<feature type="transmembrane region" description="Helical" evidence="10">
    <location>
        <begin position="296"/>
        <end position="316"/>
    </location>
</feature>
<protein>
    <recommendedName>
        <fullName evidence="10">Alpha-1,3-glucosyltransferase</fullName>
        <ecNumber evidence="10">2.4.1.-</ecNumber>
    </recommendedName>
</protein>
<dbReference type="InterPro" id="IPR004856">
    <property type="entry name" value="Glyco_trans_ALG6/ALG8"/>
</dbReference>
<evidence type="ECO:0000256" key="3">
    <source>
        <dbReference type="ARBA" id="ARBA00008715"/>
    </source>
</evidence>
<comment type="pathway">
    <text evidence="2 10">Protein modification; protein glycosylation.</text>
</comment>
<dbReference type="PANTHER" id="PTHR12413">
    <property type="entry name" value="DOLICHYL GLYCOSYLTRANSFERASE"/>
    <property type="match status" value="1"/>
</dbReference>
<evidence type="ECO:0000256" key="7">
    <source>
        <dbReference type="ARBA" id="ARBA00022824"/>
    </source>
</evidence>
<evidence type="ECO:0000313" key="13">
    <source>
        <dbReference type="Proteomes" id="UP001374579"/>
    </source>
</evidence>
<feature type="transmembrane region" description="Helical" evidence="10">
    <location>
        <begin position="176"/>
        <end position="199"/>
    </location>
</feature>
<keyword evidence="11" id="KW-0732">Signal</keyword>
<evidence type="ECO:0000256" key="2">
    <source>
        <dbReference type="ARBA" id="ARBA00004922"/>
    </source>
</evidence>
<comment type="caution">
    <text evidence="12">The sequence shown here is derived from an EMBL/GenBank/DDBJ whole genome shotgun (WGS) entry which is preliminary data.</text>
</comment>
<evidence type="ECO:0000313" key="12">
    <source>
        <dbReference type="EMBL" id="KAK7100329.1"/>
    </source>
</evidence>
<evidence type="ECO:0000256" key="5">
    <source>
        <dbReference type="ARBA" id="ARBA00022679"/>
    </source>
</evidence>
<evidence type="ECO:0000256" key="8">
    <source>
        <dbReference type="ARBA" id="ARBA00022989"/>
    </source>
</evidence>
<keyword evidence="4 10" id="KW-0328">Glycosyltransferase</keyword>
<comment type="similarity">
    <text evidence="3 10">Belongs to the ALG6/ALG8 glucosyltransferase family.</text>
</comment>
<dbReference type="GO" id="GO:0005789">
    <property type="term" value="C:endoplasmic reticulum membrane"/>
    <property type="evidence" value="ECO:0007669"/>
    <property type="project" value="UniProtKB-SubCell"/>
</dbReference>
<keyword evidence="6 10" id="KW-0812">Transmembrane</keyword>
<dbReference type="Proteomes" id="UP001374579">
    <property type="component" value="Unassembled WGS sequence"/>
</dbReference>
<comment type="subcellular location">
    <subcellularLocation>
        <location evidence="1 10">Endoplasmic reticulum membrane</location>
        <topology evidence="1 10">Multi-pass membrane protein</topology>
    </subcellularLocation>
</comment>
<dbReference type="PANTHER" id="PTHR12413:SF1">
    <property type="entry name" value="DOLICHYL PYROPHOSPHATE MAN9GLCNAC2 ALPHA-1,3-GLUCOSYLTRANSFERASE"/>
    <property type="match status" value="1"/>
</dbReference>
<feature type="transmembrane region" description="Helical" evidence="10">
    <location>
        <begin position="412"/>
        <end position="432"/>
    </location>
</feature>
<evidence type="ECO:0000256" key="4">
    <source>
        <dbReference type="ARBA" id="ARBA00022676"/>
    </source>
</evidence>